<dbReference type="PANTHER" id="PTHR14191">
    <property type="entry name" value="PDZ DOMAIN CONTAINING PROTEIN"/>
    <property type="match status" value="1"/>
</dbReference>
<feature type="compositionally biased region" description="Basic and acidic residues" evidence="2">
    <location>
        <begin position="468"/>
        <end position="492"/>
    </location>
</feature>
<evidence type="ECO:0000256" key="2">
    <source>
        <dbReference type="SAM" id="MobiDB-lite"/>
    </source>
</evidence>
<feature type="domain" description="PDZ" evidence="3">
    <location>
        <begin position="8"/>
        <end position="89"/>
    </location>
</feature>
<comment type="caution">
    <text evidence="4">The sequence shown here is derived from an EMBL/GenBank/DDBJ whole genome shotgun (WGS) entry which is preliminary data.</text>
</comment>
<feature type="domain" description="PDZ" evidence="3">
    <location>
        <begin position="229"/>
        <end position="304"/>
    </location>
</feature>
<dbReference type="GO" id="GO:0005102">
    <property type="term" value="F:signaling receptor binding"/>
    <property type="evidence" value="ECO:0007669"/>
    <property type="project" value="TreeGrafter"/>
</dbReference>
<sequence length="508" mass="56300">MAGYKQKVISLTKRPGQTFGFYLRVEHNEEGHLVRCLEMGGPAELAGMKDGDRIIRVNGKFTDELSHSEVVDLVRNSGASVTFHILDGASYKEAKAQGVNDSIPSAKSANDEAKDAPKPKLCYLVKSTSGFGFSLRSVKGESGLFMTEVTPGGVADGAWVKDNDRVLEVNGENVEACTHEEVVDIVRLAGSSIMFLLANEETYRYYHNKSQKIEACSATTRYLPLEPRIISMTKGPDGYGFLLREGHFIREIDRGSPAERAGLKEMDKLVAVEDQEVESYSHEQVVDRIKLSGNKCCLLVVDKHTDQMYKQGKVSPFIFWKETKDLTSPPSYNEVISSPAAYLPLTLVPEDKEELKPKLCKMKKTTAGYGFRLNGVQGMYGQYIKEVVKDGAADKAGLVDEDIVVEVNGVNVEQSSHEEVVELIRDSGDSLEMLVAAMNVYDELKAEGVTITRQLLGEKSYVQVHNAESSKEARHHEETKPETPTKQERERVSSVSSHSSEDSIDEKF</sequence>
<dbReference type="EMBL" id="JAGKHQ010000012">
    <property type="protein sequence ID" value="KAG7502017.1"/>
    <property type="molecule type" value="Genomic_DNA"/>
</dbReference>
<dbReference type="InterPro" id="IPR001478">
    <property type="entry name" value="PDZ"/>
</dbReference>
<feature type="domain" description="PDZ" evidence="3">
    <location>
        <begin position="359"/>
        <end position="439"/>
    </location>
</feature>
<evidence type="ECO:0000313" key="5">
    <source>
        <dbReference type="Proteomes" id="UP000693946"/>
    </source>
</evidence>
<protein>
    <submittedName>
        <fullName evidence="4">Na(+)/H(+) exchange regulatory cofactor NHE-RF3</fullName>
    </submittedName>
</protein>
<dbReference type="AlphaFoldDB" id="A0AAV6RCQ1"/>
<feature type="region of interest" description="Disordered" evidence="2">
    <location>
        <begin position="466"/>
        <end position="508"/>
    </location>
</feature>
<evidence type="ECO:0000259" key="3">
    <source>
        <dbReference type="PROSITE" id="PS50106"/>
    </source>
</evidence>
<dbReference type="PANTHER" id="PTHR14191:SF6">
    <property type="entry name" value="NA(+)_H(+) EXCHANGE REGULATORY COFACTOR NHE-RF3-RELATED"/>
    <property type="match status" value="1"/>
</dbReference>
<feature type="domain" description="PDZ" evidence="3">
    <location>
        <begin position="121"/>
        <end position="201"/>
    </location>
</feature>
<dbReference type="GO" id="GO:0072659">
    <property type="term" value="P:protein localization to plasma membrane"/>
    <property type="evidence" value="ECO:0007669"/>
    <property type="project" value="TreeGrafter"/>
</dbReference>
<reference evidence="4 5" key="1">
    <citation type="journal article" date="2021" name="Sci. Rep.">
        <title>Chromosome anchoring in Senegalese sole (Solea senegalensis) reveals sex-associated markers and genome rearrangements in flatfish.</title>
        <authorList>
            <person name="Guerrero-Cozar I."/>
            <person name="Gomez-Garrido J."/>
            <person name="Berbel C."/>
            <person name="Martinez-Blanch J.F."/>
            <person name="Alioto T."/>
            <person name="Claros M.G."/>
            <person name="Gagnaire P.A."/>
            <person name="Manchado M."/>
        </authorList>
    </citation>
    <scope>NUCLEOTIDE SEQUENCE [LARGE SCALE GENOMIC DNA]</scope>
    <source>
        <strain evidence="4">Sse05_10M</strain>
    </source>
</reference>
<dbReference type="Proteomes" id="UP000693946">
    <property type="component" value="Linkage Group LG2"/>
</dbReference>
<proteinExistence type="predicted"/>
<dbReference type="GO" id="GO:0016324">
    <property type="term" value="C:apical plasma membrane"/>
    <property type="evidence" value="ECO:0007669"/>
    <property type="project" value="TreeGrafter"/>
</dbReference>
<name>A0AAV6RCQ1_SOLSE</name>
<feature type="compositionally biased region" description="Basic and acidic residues" evidence="2">
    <location>
        <begin position="499"/>
        <end position="508"/>
    </location>
</feature>
<evidence type="ECO:0000256" key="1">
    <source>
        <dbReference type="ARBA" id="ARBA00022737"/>
    </source>
</evidence>
<gene>
    <name evidence="4" type="ORF">JOB18_011922</name>
</gene>
<keyword evidence="1" id="KW-0677">Repeat</keyword>
<dbReference type="GO" id="GO:0043495">
    <property type="term" value="F:protein-membrane adaptor activity"/>
    <property type="evidence" value="ECO:0007669"/>
    <property type="project" value="TreeGrafter"/>
</dbReference>
<dbReference type="InterPro" id="IPR051067">
    <property type="entry name" value="NHER"/>
</dbReference>
<dbReference type="SMART" id="SM00228">
    <property type="entry name" value="PDZ"/>
    <property type="match status" value="4"/>
</dbReference>
<keyword evidence="5" id="KW-1185">Reference proteome</keyword>
<dbReference type="CDD" id="cd06768">
    <property type="entry name" value="PDZ_NHERF-like"/>
    <property type="match status" value="3"/>
</dbReference>
<evidence type="ECO:0000313" key="4">
    <source>
        <dbReference type="EMBL" id="KAG7502017.1"/>
    </source>
</evidence>
<accession>A0AAV6RCQ1</accession>
<dbReference type="Pfam" id="PF00595">
    <property type="entry name" value="PDZ"/>
    <property type="match status" value="4"/>
</dbReference>
<dbReference type="PROSITE" id="PS50106">
    <property type="entry name" value="PDZ"/>
    <property type="match status" value="4"/>
</dbReference>
<organism evidence="4 5">
    <name type="scientific">Solea senegalensis</name>
    <name type="common">Senegalese sole</name>
    <dbReference type="NCBI Taxonomy" id="28829"/>
    <lineage>
        <taxon>Eukaryota</taxon>
        <taxon>Metazoa</taxon>
        <taxon>Chordata</taxon>
        <taxon>Craniata</taxon>
        <taxon>Vertebrata</taxon>
        <taxon>Euteleostomi</taxon>
        <taxon>Actinopterygii</taxon>
        <taxon>Neopterygii</taxon>
        <taxon>Teleostei</taxon>
        <taxon>Neoteleostei</taxon>
        <taxon>Acanthomorphata</taxon>
        <taxon>Carangaria</taxon>
        <taxon>Pleuronectiformes</taxon>
        <taxon>Pleuronectoidei</taxon>
        <taxon>Soleidae</taxon>
        <taxon>Solea</taxon>
    </lineage>
</organism>